<dbReference type="SUPFAM" id="SSF54593">
    <property type="entry name" value="Glyoxalase/Bleomycin resistance protein/Dihydroxybiphenyl dioxygenase"/>
    <property type="match status" value="1"/>
</dbReference>
<feature type="domain" description="VOC" evidence="1">
    <location>
        <begin position="9"/>
        <end position="122"/>
    </location>
</feature>
<dbReference type="AlphaFoldDB" id="A0A832G883"/>
<dbReference type="PROSITE" id="PS51819">
    <property type="entry name" value="VOC"/>
    <property type="match status" value="1"/>
</dbReference>
<dbReference type="InterPro" id="IPR004360">
    <property type="entry name" value="Glyas_Fos-R_dOase_dom"/>
</dbReference>
<name>A0A832G883_9BACT</name>
<comment type="caution">
    <text evidence="2">The sequence shown here is derived from an EMBL/GenBank/DDBJ whole genome shotgun (WGS) entry which is preliminary data.</text>
</comment>
<gene>
    <name evidence="2" type="ORF">ENS56_13680</name>
</gene>
<dbReference type="InterPro" id="IPR029068">
    <property type="entry name" value="Glyas_Bleomycin-R_OHBP_Dase"/>
</dbReference>
<dbReference type="Gene3D" id="3.10.180.10">
    <property type="entry name" value="2,3-Dihydroxybiphenyl 1,2-Dioxygenase, domain 1"/>
    <property type="match status" value="1"/>
</dbReference>
<protein>
    <submittedName>
        <fullName evidence="2">VOC family protein</fullName>
    </submittedName>
</protein>
<sequence>MTDKKLLQGIDTVIIRVSDVNLSKKWYSEKLGLTPIWDDSNLKLVVMDTGSPTSLTLWQTDEKIHSNKNTASYPIFRTLDAKASRNELLNNGVDVSEIIEDEVVKFFQIYDPDGNILEACEVHQ</sequence>
<evidence type="ECO:0000313" key="2">
    <source>
        <dbReference type="EMBL" id="HGT49082.1"/>
    </source>
</evidence>
<dbReference type="CDD" id="cd06587">
    <property type="entry name" value="VOC"/>
    <property type="match status" value="1"/>
</dbReference>
<dbReference type="Pfam" id="PF00903">
    <property type="entry name" value="Glyoxalase"/>
    <property type="match status" value="1"/>
</dbReference>
<dbReference type="EMBL" id="DSVI01000025">
    <property type="protein sequence ID" value="HGT49082.1"/>
    <property type="molecule type" value="Genomic_DNA"/>
</dbReference>
<accession>A0A832G883</accession>
<evidence type="ECO:0000259" key="1">
    <source>
        <dbReference type="PROSITE" id="PS51819"/>
    </source>
</evidence>
<reference evidence="2" key="1">
    <citation type="journal article" date="2020" name="mSystems">
        <title>Genome- and Community-Level Interaction Insights into Carbon Utilization and Element Cycling Functions of Hydrothermarchaeota in Hydrothermal Sediment.</title>
        <authorList>
            <person name="Zhou Z."/>
            <person name="Liu Y."/>
            <person name="Xu W."/>
            <person name="Pan J."/>
            <person name="Luo Z.H."/>
            <person name="Li M."/>
        </authorList>
    </citation>
    <scope>NUCLEOTIDE SEQUENCE [LARGE SCALE GENOMIC DNA]</scope>
    <source>
        <strain evidence="2">SpSt-500</strain>
    </source>
</reference>
<proteinExistence type="predicted"/>
<dbReference type="InterPro" id="IPR037523">
    <property type="entry name" value="VOC_core"/>
</dbReference>
<organism evidence="2">
    <name type="scientific">Ignavibacterium album</name>
    <dbReference type="NCBI Taxonomy" id="591197"/>
    <lineage>
        <taxon>Bacteria</taxon>
        <taxon>Pseudomonadati</taxon>
        <taxon>Ignavibacteriota</taxon>
        <taxon>Ignavibacteria</taxon>
        <taxon>Ignavibacteriales</taxon>
        <taxon>Ignavibacteriaceae</taxon>
        <taxon>Ignavibacterium</taxon>
    </lineage>
</organism>